<feature type="transmembrane region" description="Helical" evidence="1">
    <location>
        <begin position="6"/>
        <end position="29"/>
    </location>
</feature>
<gene>
    <name evidence="2" type="ORF">GMOD_00009487</name>
</gene>
<organism evidence="2 3">
    <name type="scientific">Pyrenophora seminiperda CCB06</name>
    <dbReference type="NCBI Taxonomy" id="1302712"/>
    <lineage>
        <taxon>Eukaryota</taxon>
        <taxon>Fungi</taxon>
        <taxon>Dikarya</taxon>
        <taxon>Ascomycota</taxon>
        <taxon>Pezizomycotina</taxon>
        <taxon>Dothideomycetes</taxon>
        <taxon>Pleosporomycetidae</taxon>
        <taxon>Pleosporales</taxon>
        <taxon>Pleosporineae</taxon>
        <taxon>Pleosporaceae</taxon>
        <taxon>Pyrenophora</taxon>
    </lineage>
</organism>
<proteinExistence type="predicted"/>
<reference evidence="2 3" key="1">
    <citation type="journal article" date="2014" name="PLoS ONE">
        <title>De novo Genome Assembly of the Fungal Plant Pathogen Pyrenophora semeniperda.</title>
        <authorList>
            <person name="Soliai M.M."/>
            <person name="Meyer S.E."/>
            <person name="Udall J.A."/>
            <person name="Elzinga D.E."/>
            <person name="Hermansen R.A."/>
            <person name="Bodily P.M."/>
            <person name="Hart A.A."/>
            <person name="Coleman C.E."/>
        </authorList>
    </citation>
    <scope>NUCLEOTIDE SEQUENCE [LARGE SCALE GENOMIC DNA]</scope>
    <source>
        <strain evidence="2 3">CCB06</strain>
        <tissue evidence="2">Mycelium</tissue>
    </source>
</reference>
<name>A0A3M7MGX9_9PLEO</name>
<keyword evidence="3" id="KW-1185">Reference proteome</keyword>
<evidence type="ECO:0000313" key="3">
    <source>
        <dbReference type="Proteomes" id="UP000265663"/>
    </source>
</evidence>
<dbReference type="AlphaFoldDB" id="A0A3M7MGX9"/>
<sequence length="50" mass="5843">MHATPFFLYFSIKYILITIIPIKATLVVIESLKLRDNFTYIDIAAKYDCD</sequence>
<evidence type="ECO:0000256" key="1">
    <source>
        <dbReference type="SAM" id="Phobius"/>
    </source>
</evidence>
<accession>A0A3M7MGX9</accession>
<evidence type="ECO:0000313" key="2">
    <source>
        <dbReference type="EMBL" id="RMZ73730.1"/>
    </source>
</evidence>
<dbReference type="EMBL" id="KE747841">
    <property type="protein sequence ID" value="RMZ73730.1"/>
    <property type="molecule type" value="Genomic_DNA"/>
</dbReference>
<protein>
    <submittedName>
        <fullName evidence="2">Uncharacterized protein</fullName>
    </submittedName>
</protein>
<dbReference type="Proteomes" id="UP000265663">
    <property type="component" value="Unassembled WGS sequence"/>
</dbReference>
<keyword evidence="1" id="KW-0472">Membrane</keyword>
<keyword evidence="1" id="KW-1133">Transmembrane helix</keyword>
<keyword evidence="1" id="KW-0812">Transmembrane</keyword>